<name>A0A813GT90_POLGL</name>
<comment type="caution">
    <text evidence="2">The sequence shown here is derived from an EMBL/GenBank/DDBJ whole genome shotgun (WGS) entry which is preliminary data.</text>
</comment>
<evidence type="ECO:0000256" key="1">
    <source>
        <dbReference type="SAM" id="MobiDB-lite"/>
    </source>
</evidence>
<dbReference type="OMA" id="KAYTNTH"/>
<feature type="region of interest" description="Disordered" evidence="1">
    <location>
        <begin position="1"/>
        <end position="20"/>
    </location>
</feature>
<evidence type="ECO:0000313" key="2">
    <source>
        <dbReference type="EMBL" id="CAE8627574.1"/>
    </source>
</evidence>
<dbReference type="OrthoDB" id="441000at2759"/>
<feature type="region of interest" description="Disordered" evidence="1">
    <location>
        <begin position="356"/>
        <end position="383"/>
    </location>
</feature>
<organism evidence="2 3">
    <name type="scientific">Polarella glacialis</name>
    <name type="common">Dinoflagellate</name>
    <dbReference type="NCBI Taxonomy" id="89957"/>
    <lineage>
        <taxon>Eukaryota</taxon>
        <taxon>Sar</taxon>
        <taxon>Alveolata</taxon>
        <taxon>Dinophyceae</taxon>
        <taxon>Suessiales</taxon>
        <taxon>Suessiaceae</taxon>
        <taxon>Polarella</taxon>
    </lineage>
</organism>
<keyword evidence="3" id="KW-1185">Reference proteome</keyword>
<accession>A0A813GT90</accession>
<dbReference type="EMBL" id="CAJNNV010029210">
    <property type="protein sequence ID" value="CAE8627574.1"/>
    <property type="molecule type" value="Genomic_DNA"/>
</dbReference>
<gene>
    <name evidence="2" type="ORF">PGLA1383_LOCUS44302</name>
</gene>
<dbReference type="AlphaFoldDB" id="A0A813GT90"/>
<reference evidence="2" key="1">
    <citation type="submission" date="2021-02" db="EMBL/GenBank/DDBJ databases">
        <authorList>
            <person name="Dougan E. K."/>
            <person name="Rhodes N."/>
            <person name="Thang M."/>
            <person name="Chan C."/>
        </authorList>
    </citation>
    <scope>NUCLEOTIDE SEQUENCE</scope>
</reference>
<evidence type="ECO:0000313" key="3">
    <source>
        <dbReference type="Proteomes" id="UP000654075"/>
    </source>
</evidence>
<dbReference type="Proteomes" id="UP000654075">
    <property type="component" value="Unassembled WGS sequence"/>
</dbReference>
<protein>
    <submittedName>
        <fullName evidence="2">Uncharacterized protein</fullName>
    </submittedName>
</protein>
<proteinExistence type="predicted"/>
<sequence>MWHQEMSYGGVASGSSGGAVEPDVTVQSFARWLSELKVRNSKALQEMLSETSIIRDSISTNNMELTDFKRHSSGISQQMQSQLTDLREKLTSAFGEITALVKQKTQSDAEMMQDVNMLQQNLSQKTSELEALKKSYSQAHSQLQSSLIQIQNHLQVTQGEVQLARKSCDRVWRDSTQRFTDIEHGVHSLMDELNSGTSESKGQMVQLREEIARIQESLSSVGAEFLDHQRMSNTTHNKLQSQVWGLEEGRTSPTPSMSQKQGPAAVHTMAGSISASQASLMSCAGRTGSVTLPQNWNPVTSPRRSPSLPQPMTMPGAMHGMIPTIATRSSHMVPAMGSAPSLQKVDERSMRWCSPHDSIAGQRKRTNQDATSKYMSHEYGTLR</sequence>